<dbReference type="Pfam" id="PF00535">
    <property type="entry name" value="Glycos_transf_2"/>
    <property type="match status" value="1"/>
</dbReference>
<keyword evidence="2" id="KW-0808">Transferase</keyword>
<keyword evidence="3" id="KW-1185">Reference proteome</keyword>
<dbReference type="RefSeq" id="WP_043774424.1">
    <property type="nucleotide sequence ID" value="NZ_JAME01000045.1"/>
</dbReference>
<dbReference type="EMBL" id="JAME01000045">
    <property type="protein sequence ID" value="ETX26987.1"/>
    <property type="molecule type" value="Genomic_DNA"/>
</dbReference>
<dbReference type="Gene3D" id="3.90.550.10">
    <property type="entry name" value="Spore Coat Polysaccharide Biosynthesis Protein SpsA, Chain A"/>
    <property type="match status" value="1"/>
</dbReference>
<dbReference type="eggNOG" id="COG0463">
    <property type="taxonomic scope" value="Bacteria"/>
</dbReference>
<dbReference type="SUPFAM" id="SSF53448">
    <property type="entry name" value="Nucleotide-diphospho-sugar transferases"/>
    <property type="match status" value="1"/>
</dbReference>
<dbReference type="OrthoDB" id="9802649at2"/>
<dbReference type="Proteomes" id="UP000023430">
    <property type="component" value="Unassembled WGS sequence"/>
</dbReference>
<dbReference type="PATRIC" id="fig|1449351.3.peg.4103"/>
<comment type="caution">
    <text evidence="2">The sequence shown here is derived from an EMBL/GenBank/DDBJ whole genome shotgun (WGS) entry which is preliminary data.</text>
</comment>
<organism evidence="2 3">
    <name type="scientific">Roseivivax isoporae LMG 25204</name>
    <dbReference type="NCBI Taxonomy" id="1449351"/>
    <lineage>
        <taxon>Bacteria</taxon>
        <taxon>Pseudomonadati</taxon>
        <taxon>Pseudomonadota</taxon>
        <taxon>Alphaproteobacteria</taxon>
        <taxon>Rhodobacterales</taxon>
        <taxon>Roseobacteraceae</taxon>
        <taxon>Roseivivax</taxon>
    </lineage>
</organism>
<feature type="domain" description="Glycosyltransferase 2-like" evidence="1">
    <location>
        <begin position="11"/>
        <end position="147"/>
    </location>
</feature>
<evidence type="ECO:0000313" key="2">
    <source>
        <dbReference type="EMBL" id="ETX26987.1"/>
    </source>
</evidence>
<dbReference type="InterPro" id="IPR050834">
    <property type="entry name" value="Glycosyltransf_2"/>
</dbReference>
<accession>X7F263</accession>
<dbReference type="GO" id="GO:0016740">
    <property type="term" value="F:transferase activity"/>
    <property type="evidence" value="ECO:0007669"/>
    <property type="project" value="UniProtKB-KW"/>
</dbReference>
<proteinExistence type="predicted"/>
<gene>
    <name evidence="2" type="ORF">RISW2_17130</name>
</gene>
<protein>
    <submittedName>
        <fullName evidence="2">Glycosyl transferase</fullName>
    </submittedName>
</protein>
<name>X7F263_9RHOB</name>
<evidence type="ECO:0000313" key="3">
    <source>
        <dbReference type="Proteomes" id="UP000023430"/>
    </source>
</evidence>
<dbReference type="CDD" id="cd04196">
    <property type="entry name" value="GT_2_like_d"/>
    <property type="match status" value="1"/>
</dbReference>
<dbReference type="PANTHER" id="PTHR43685:SF2">
    <property type="entry name" value="GLYCOSYLTRANSFERASE 2-LIKE DOMAIN-CONTAINING PROTEIN"/>
    <property type="match status" value="1"/>
</dbReference>
<reference evidence="2 3" key="1">
    <citation type="submission" date="2014-01" db="EMBL/GenBank/DDBJ databases">
        <title>Roseivivax isoporae LMG 25204 Genome Sequencing.</title>
        <authorList>
            <person name="Lai Q."/>
            <person name="Li G."/>
            <person name="Shao Z."/>
        </authorList>
    </citation>
    <scope>NUCLEOTIDE SEQUENCE [LARGE SCALE GENOMIC DNA]</scope>
    <source>
        <strain evidence="2 3">LMG 25204</strain>
    </source>
</reference>
<sequence length="315" mass="34700">MHDPGRPVLAILLATRNGADMLGAQLDSFVAQSRPPDLVMVSDDGSTDGTRAVVQAFAAAHPEIRVDLREGPCRGASENFLSLLRAVPEEVDIVAFSDQDDVWVADKLARGIAALARAGREDPGRPALYCGCTWECDQALRRKRRSRRPRRAIGFRHALVQNIAGGNTMMLDRAGLELARGASRETGAIVVHDWWLYQIVAGAGGRVIFDPEPVLYYRQHPNNLIGANRGPRAKLRRLRHMLAGGFRDWNTVNIRALTASAHRLTPENRAVLERFARDRAAPLTARLTMLHETGVYRQGIEGTLSLWAAALIGRL</sequence>
<dbReference type="PANTHER" id="PTHR43685">
    <property type="entry name" value="GLYCOSYLTRANSFERASE"/>
    <property type="match status" value="1"/>
</dbReference>
<evidence type="ECO:0000259" key="1">
    <source>
        <dbReference type="Pfam" id="PF00535"/>
    </source>
</evidence>
<dbReference type="STRING" id="1449351.RISW2_17130"/>
<dbReference type="AlphaFoldDB" id="X7F263"/>
<dbReference type="InterPro" id="IPR029044">
    <property type="entry name" value="Nucleotide-diphossugar_trans"/>
</dbReference>
<dbReference type="InterPro" id="IPR001173">
    <property type="entry name" value="Glyco_trans_2-like"/>
</dbReference>